<evidence type="ECO:0000259" key="5">
    <source>
        <dbReference type="PROSITE" id="PS50893"/>
    </source>
</evidence>
<dbReference type="InterPro" id="IPR027417">
    <property type="entry name" value="P-loop_NTPase"/>
</dbReference>
<keyword evidence="4" id="KW-0067">ATP-binding</keyword>
<gene>
    <name evidence="6" type="ordered locus">Sthe_1982</name>
</gene>
<dbReference type="STRING" id="479434.Sthe_1982"/>
<dbReference type="PANTHER" id="PTHR43335">
    <property type="entry name" value="ABC TRANSPORTER, ATP-BINDING PROTEIN"/>
    <property type="match status" value="1"/>
</dbReference>
<dbReference type="InterPro" id="IPR003593">
    <property type="entry name" value="AAA+_ATPase"/>
</dbReference>
<keyword evidence="2" id="KW-0813">Transport</keyword>
<dbReference type="PANTHER" id="PTHR43335:SF4">
    <property type="entry name" value="ABC TRANSPORTER, ATP-BINDING PROTEIN"/>
    <property type="match status" value="1"/>
</dbReference>
<name>D1C595_SPHTD</name>
<dbReference type="HOGENOM" id="CLU_000604_1_2_0"/>
<reference evidence="7" key="1">
    <citation type="submission" date="2009-11" db="EMBL/GenBank/DDBJ databases">
        <title>The complete chromosome 1 of Sphaerobacter thermophilus DSM 20745.</title>
        <authorList>
            <person name="Lucas S."/>
            <person name="Copeland A."/>
            <person name="Lapidus A."/>
            <person name="Glavina del Rio T."/>
            <person name="Dalin E."/>
            <person name="Tice H."/>
            <person name="Bruce D."/>
            <person name="Goodwin L."/>
            <person name="Pitluck S."/>
            <person name="Kyrpides N."/>
            <person name="Mavromatis K."/>
            <person name="Ivanova N."/>
            <person name="Mikhailova N."/>
            <person name="LaButti K.M."/>
            <person name="Clum A."/>
            <person name="Sun H.I."/>
            <person name="Brettin T."/>
            <person name="Detter J.C."/>
            <person name="Han C."/>
            <person name="Larimer F."/>
            <person name="Land M."/>
            <person name="Hauser L."/>
            <person name="Markowitz V."/>
            <person name="Cheng J.F."/>
            <person name="Hugenholtz P."/>
            <person name="Woyke T."/>
            <person name="Wu D."/>
            <person name="Steenblock K."/>
            <person name="Schneider S."/>
            <person name="Pukall R."/>
            <person name="Goeker M."/>
            <person name="Klenk H.P."/>
            <person name="Eisen J.A."/>
        </authorList>
    </citation>
    <scope>NUCLEOTIDE SEQUENCE [LARGE SCALE GENOMIC DNA]</scope>
    <source>
        <strain evidence="7">ATCC 49802 / DSM 20745 / S 6022</strain>
    </source>
</reference>
<feature type="domain" description="ABC transporter" evidence="5">
    <location>
        <begin position="11"/>
        <end position="238"/>
    </location>
</feature>
<evidence type="ECO:0000313" key="7">
    <source>
        <dbReference type="Proteomes" id="UP000002027"/>
    </source>
</evidence>
<dbReference type="GO" id="GO:0016887">
    <property type="term" value="F:ATP hydrolysis activity"/>
    <property type="evidence" value="ECO:0007669"/>
    <property type="project" value="InterPro"/>
</dbReference>
<comment type="similarity">
    <text evidence="1">Belongs to the ABC transporter superfamily.</text>
</comment>
<evidence type="ECO:0000313" key="6">
    <source>
        <dbReference type="EMBL" id="ACZ39412.1"/>
    </source>
</evidence>
<dbReference type="InParanoid" id="D1C595"/>
<keyword evidence="3" id="KW-0547">Nucleotide-binding</keyword>
<dbReference type="AlphaFoldDB" id="D1C595"/>
<dbReference type="RefSeq" id="WP_012872458.1">
    <property type="nucleotide sequence ID" value="NC_013523.1"/>
</dbReference>
<dbReference type="Pfam" id="PF00005">
    <property type="entry name" value="ABC_tran"/>
    <property type="match status" value="1"/>
</dbReference>
<dbReference type="PROSITE" id="PS50893">
    <property type="entry name" value="ABC_TRANSPORTER_2"/>
    <property type="match status" value="1"/>
</dbReference>
<dbReference type="Gene3D" id="3.40.50.300">
    <property type="entry name" value="P-loop containing nucleotide triphosphate hydrolases"/>
    <property type="match status" value="1"/>
</dbReference>
<dbReference type="InterPro" id="IPR003439">
    <property type="entry name" value="ABC_transporter-like_ATP-bd"/>
</dbReference>
<accession>D1C595</accession>
<dbReference type="KEGG" id="sti:Sthe_1982"/>
<reference evidence="6 7" key="2">
    <citation type="journal article" date="2010" name="Stand. Genomic Sci.">
        <title>Complete genome sequence of Desulfohalobium retbaense type strain (HR(100)).</title>
        <authorList>
            <person name="Spring S."/>
            <person name="Nolan M."/>
            <person name="Lapidus A."/>
            <person name="Glavina Del Rio T."/>
            <person name="Copeland A."/>
            <person name="Tice H."/>
            <person name="Cheng J.F."/>
            <person name="Lucas S."/>
            <person name="Land M."/>
            <person name="Chen F."/>
            <person name="Bruce D."/>
            <person name="Goodwin L."/>
            <person name="Pitluck S."/>
            <person name="Ivanova N."/>
            <person name="Mavromatis K."/>
            <person name="Mikhailova N."/>
            <person name="Pati A."/>
            <person name="Chen A."/>
            <person name="Palaniappan K."/>
            <person name="Hauser L."/>
            <person name="Chang Y.J."/>
            <person name="Jeffries C.D."/>
            <person name="Munk C."/>
            <person name="Kiss H."/>
            <person name="Chain P."/>
            <person name="Han C."/>
            <person name="Brettin T."/>
            <person name="Detter J.C."/>
            <person name="Schuler E."/>
            <person name="Goker M."/>
            <person name="Rohde M."/>
            <person name="Bristow J."/>
            <person name="Eisen J.A."/>
            <person name="Markowitz V."/>
            <person name="Hugenholtz P."/>
            <person name="Kyrpides N.C."/>
            <person name="Klenk H.P."/>
        </authorList>
    </citation>
    <scope>NUCLEOTIDE SEQUENCE [LARGE SCALE GENOMIC DNA]</scope>
    <source>
        <strain evidence="7">ATCC 49802 / DSM 20745 / S 6022</strain>
    </source>
</reference>
<evidence type="ECO:0000256" key="4">
    <source>
        <dbReference type="ARBA" id="ARBA00022840"/>
    </source>
</evidence>
<dbReference type="PROSITE" id="PS00211">
    <property type="entry name" value="ABC_TRANSPORTER_1"/>
    <property type="match status" value="1"/>
</dbReference>
<sequence length="310" mass="32975">MGLSQNGPPAIEFAGLTKRFGTFVAVNRLTFSVPAGSVFGFLGPNGAGKTTTIGMLLGLIEPDEGTATIFGHDVRTDLPAALARTGALVERPSFYPYLSGRTNLRLMARIAGIDDPKRIDAALEMVDLTARANANFGGYSQGMKQRLGIAAALLLEPDLLILDEPTNGLDPAGQHEIRSLIRDLASAGRTIFLSSHLLHEVQEICTHVAIIHRGTLIASGPLAEILAGGERLAIRVDRPEAAADLLRRLPVVRGVEEQDGHLLVDAPVDEAAALNRALVEAGFAVSALGVRESRLEERFLALTEARRGEG</sequence>
<proteinExistence type="inferred from homology"/>
<dbReference type="eggNOG" id="COG1131">
    <property type="taxonomic scope" value="Bacteria"/>
</dbReference>
<protein>
    <submittedName>
        <fullName evidence="6">ABC transporter related protein</fullName>
    </submittedName>
</protein>
<dbReference type="OrthoDB" id="9804819at2"/>
<dbReference type="EMBL" id="CP001823">
    <property type="protein sequence ID" value="ACZ39412.1"/>
    <property type="molecule type" value="Genomic_DNA"/>
</dbReference>
<evidence type="ECO:0000256" key="1">
    <source>
        <dbReference type="ARBA" id="ARBA00005417"/>
    </source>
</evidence>
<dbReference type="SMART" id="SM00382">
    <property type="entry name" value="AAA"/>
    <property type="match status" value="1"/>
</dbReference>
<dbReference type="SUPFAM" id="SSF52540">
    <property type="entry name" value="P-loop containing nucleoside triphosphate hydrolases"/>
    <property type="match status" value="1"/>
</dbReference>
<dbReference type="FunCoup" id="D1C595">
    <property type="interactions" value="423"/>
</dbReference>
<keyword evidence="7" id="KW-1185">Reference proteome</keyword>
<organism evidence="6 7">
    <name type="scientific">Sphaerobacter thermophilus (strain ATCC 49802 / DSM 20745 / KCCM 41009 / NCIMB 13125 / S 6022)</name>
    <dbReference type="NCBI Taxonomy" id="479434"/>
    <lineage>
        <taxon>Bacteria</taxon>
        <taxon>Pseudomonadati</taxon>
        <taxon>Thermomicrobiota</taxon>
        <taxon>Thermomicrobia</taxon>
        <taxon>Sphaerobacterales</taxon>
        <taxon>Sphaerobacterineae</taxon>
        <taxon>Sphaerobacteraceae</taxon>
        <taxon>Sphaerobacter</taxon>
    </lineage>
</organism>
<evidence type="ECO:0000256" key="2">
    <source>
        <dbReference type="ARBA" id="ARBA00022448"/>
    </source>
</evidence>
<dbReference type="GO" id="GO:0005524">
    <property type="term" value="F:ATP binding"/>
    <property type="evidence" value="ECO:0007669"/>
    <property type="project" value="UniProtKB-KW"/>
</dbReference>
<dbReference type="Proteomes" id="UP000002027">
    <property type="component" value="Chromosome 1"/>
</dbReference>
<evidence type="ECO:0000256" key="3">
    <source>
        <dbReference type="ARBA" id="ARBA00022741"/>
    </source>
</evidence>
<dbReference type="InterPro" id="IPR017871">
    <property type="entry name" value="ABC_transporter-like_CS"/>
</dbReference>